<dbReference type="InterPro" id="IPR035979">
    <property type="entry name" value="RBD_domain_sf"/>
</dbReference>
<proteinExistence type="evidence at protein level"/>
<feature type="domain" description="RRM" evidence="3">
    <location>
        <begin position="24"/>
        <end position="108"/>
    </location>
</feature>
<dbReference type="InterPro" id="IPR012677">
    <property type="entry name" value="Nucleotide-bd_a/b_plait_sf"/>
</dbReference>
<dbReference type="Proteomes" id="UP000007305">
    <property type="component" value="Chromosome 3"/>
</dbReference>
<accession>A0A804N7B4</accession>
<protein>
    <recommendedName>
        <fullName evidence="3">RRM domain-containing protein</fullName>
    </recommendedName>
</protein>
<evidence type="ECO:0000259" key="3">
    <source>
        <dbReference type="PROSITE" id="PS50102"/>
    </source>
</evidence>
<gene>
    <name evidence="4" type="primary">LOC107604628</name>
</gene>
<reference evidence="4" key="3">
    <citation type="submission" date="2021-05" db="UniProtKB">
        <authorList>
            <consortium name="EnsemblPlants"/>
        </authorList>
    </citation>
    <scope>IDENTIFICATION</scope>
    <source>
        <strain evidence="4">cv. B73</strain>
    </source>
</reference>
<evidence type="ECO:0000256" key="1">
    <source>
        <dbReference type="ARBA" id="ARBA00022884"/>
    </source>
</evidence>
<dbReference type="AlphaFoldDB" id="A0A804N7B4"/>
<keyword evidence="5" id="KW-1185">Reference proteome</keyword>
<evidence type="ECO:0000256" key="2">
    <source>
        <dbReference type="PROSITE-ProRule" id="PRU00176"/>
    </source>
</evidence>
<dbReference type="Gramene" id="Zm00001eb140470_T002">
    <property type="protein sequence ID" value="Zm00001eb140470_P002"/>
    <property type="gene ID" value="Zm00001eb140470"/>
</dbReference>
<dbReference type="EnsemblPlants" id="Zm00001eb140470_T001">
    <property type="protein sequence ID" value="Zm00001eb140470_P001"/>
    <property type="gene ID" value="Zm00001eb140470"/>
</dbReference>
<evidence type="ECO:0000313" key="4">
    <source>
        <dbReference type="EnsemblPlants" id="Zm00001eb140470_P001"/>
    </source>
</evidence>
<organism evidence="4 5">
    <name type="scientific">Zea mays</name>
    <name type="common">Maize</name>
    <dbReference type="NCBI Taxonomy" id="4577"/>
    <lineage>
        <taxon>Eukaryota</taxon>
        <taxon>Viridiplantae</taxon>
        <taxon>Streptophyta</taxon>
        <taxon>Embryophyta</taxon>
        <taxon>Tracheophyta</taxon>
        <taxon>Spermatophyta</taxon>
        <taxon>Magnoliopsida</taxon>
        <taxon>Liliopsida</taxon>
        <taxon>Poales</taxon>
        <taxon>Poaceae</taxon>
        <taxon>PACMAD clade</taxon>
        <taxon>Panicoideae</taxon>
        <taxon>Andropogonodae</taxon>
        <taxon>Andropogoneae</taxon>
        <taxon>Tripsacinae</taxon>
        <taxon>Zea</taxon>
    </lineage>
</organism>
<reference evidence="4" key="2">
    <citation type="submission" date="2019-07" db="EMBL/GenBank/DDBJ databases">
        <authorList>
            <person name="Seetharam A."/>
            <person name="Woodhouse M."/>
            <person name="Cannon E."/>
        </authorList>
    </citation>
    <scope>NUCLEOTIDE SEQUENCE [LARGE SCALE GENOMIC DNA]</scope>
    <source>
        <strain evidence="4">cv. B73</strain>
    </source>
</reference>
<dbReference type="PANTHER" id="PTHR11176">
    <property type="entry name" value="BOULE-RELATED"/>
    <property type="match status" value="1"/>
</dbReference>
<dbReference type="PROSITE" id="PS50102">
    <property type="entry name" value="RRM"/>
    <property type="match status" value="1"/>
</dbReference>
<reference evidence="5" key="1">
    <citation type="submission" date="2015-12" db="EMBL/GenBank/DDBJ databases">
        <title>Update maize B73 reference genome by single molecule sequencing technologies.</title>
        <authorList>
            <consortium name="Maize Genome Sequencing Project"/>
            <person name="Ware D."/>
        </authorList>
    </citation>
    <scope>NUCLEOTIDE SEQUENCE [LARGE SCALE GENOMIC DNA]</scope>
    <source>
        <strain evidence="5">cv. B73</strain>
    </source>
</reference>
<dbReference type="GO" id="GO:0003723">
    <property type="term" value="F:RNA binding"/>
    <property type="evidence" value="ECO:0007669"/>
    <property type="project" value="UniProtKB-UniRule"/>
</dbReference>
<dbReference type="EnsemblPlants" id="Zm00001eb140470_T002">
    <property type="protein sequence ID" value="Zm00001eb140470_P002"/>
    <property type="gene ID" value="Zm00001eb140470"/>
</dbReference>
<dbReference type="Gramene" id="Zm00001eb140470_T001">
    <property type="protein sequence ID" value="Zm00001eb140470_P001"/>
    <property type="gene ID" value="Zm00001eb140470"/>
</dbReference>
<dbReference type="Gene3D" id="3.30.70.330">
    <property type="match status" value="1"/>
</dbReference>
<keyword evidence="6" id="KW-1267">Proteomics identification</keyword>
<dbReference type="SMART" id="SM00360">
    <property type="entry name" value="RRM"/>
    <property type="match status" value="1"/>
</dbReference>
<dbReference type="Pfam" id="PF00076">
    <property type="entry name" value="RRM_1"/>
    <property type="match status" value="1"/>
</dbReference>
<evidence type="ECO:0007829" key="6">
    <source>
        <dbReference type="PeptideAtlas" id="A0A804N7B4"/>
    </source>
</evidence>
<evidence type="ECO:0000313" key="5">
    <source>
        <dbReference type="Proteomes" id="UP000007305"/>
    </source>
</evidence>
<dbReference type="PANTHER" id="PTHR11176:SF21">
    <property type="entry name" value="OS01G0958500 PROTEIN"/>
    <property type="match status" value="1"/>
</dbReference>
<dbReference type="CDD" id="cd12384">
    <property type="entry name" value="RRM_RBM24_RBM38_like"/>
    <property type="match status" value="1"/>
</dbReference>
<keyword evidence="1 2" id="KW-0694">RNA-binding</keyword>
<dbReference type="SUPFAM" id="SSF54928">
    <property type="entry name" value="RNA-binding domain, RBD"/>
    <property type="match status" value="1"/>
</dbReference>
<sequence>MSHQATAMMSGGGGAGQFGDTTLTKVFVGGLAWETHKDGMRAYFQQFGDILEAVVITDKNTGRSKGYGFVTFREPEAALRACIDPYPVIDGRRANCNLAYLGVNKSKRALTTMLPQYLQPYAAHVYGGGSSMRATMKSFQTAGGGASLMSFVPAADHGIQQGIPTYDSVYAAAGYSPYFSDYGYPLVHTCIFISSKIFFFNLSNISSNLPRFFRIYKYFFVIVHTYCSSSTHCVHFYLFHVILQSYYQPYMVGLQQGGQLQQYAAVGGTAAAAPAANPSVGPYSYFQYGPASAAAAGGPYSMVQYPQLYQYAAAVAAGATAAPTTLAAGVVAGGLQQYGGAVAFTPNSIAQAAALGAAPTTAQQFQYSGRLVPSSPPAAAAADQKPGLA</sequence>
<dbReference type="InterPro" id="IPR000504">
    <property type="entry name" value="RRM_dom"/>
</dbReference>
<dbReference type="FunFam" id="3.30.70.330:FF:000250">
    <property type="entry name" value="RNA-binding (RRM/RBD/RNP motifs) family protein"/>
    <property type="match status" value="1"/>
</dbReference>
<name>A0A804N7B4_MAIZE</name>